<evidence type="ECO:0000313" key="2">
    <source>
        <dbReference type="Proteomes" id="UP000326598"/>
    </source>
</evidence>
<proteinExistence type="predicted"/>
<evidence type="ECO:0000313" key="1">
    <source>
        <dbReference type="EMBL" id="QEV26914.1"/>
    </source>
</evidence>
<dbReference type="EMBL" id="CP023694">
    <property type="protein sequence ID" value="QEV26914.1"/>
    <property type="molecule type" value="Genomic_DNA"/>
</dbReference>
<dbReference type="KEGG" id="scoe:CP976_24145"/>
<sequence length="109" mass="12255">MLSAGAPGPSCTARTWLVSRRAWGTMRLPDVHGPLERDLMIMTAHVLRRYTERLLELEQIDSIRIGTKSLSYRAYKFATDNDADETLRLFSDVVSSGATSEKPSPRRTT</sequence>
<name>A0A5J6I6L6_STRC4</name>
<accession>A0A5J6I6L6</accession>
<organism evidence="1 2">
    <name type="scientific">Streptomyces coeruleorubidus</name>
    <dbReference type="NCBI Taxonomy" id="116188"/>
    <lineage>
        <taxon>Bacteria</taxon>
        <taxon>Bacillati</taxon>
        <taxon>Actinomycetota</taxon>
        <taxon>Actinomycetes</taxon>
        <taxon>Kitasatosporales</taxon>
        <taxon>Streptomycetaceae</taxon>
        <taxon>Streptomyces</taxon>
    </lineage>
</organism>
<dbReference type="Proteomes" id="UP000326598">
    <property type="component" value="Chromosome"/>
</dbReference>
<reference evidence="1 2" key="1">
    <citation type="submission" date="2017-09" db="EMBL/GenBank/DDBJ databases">
        <authorList>
            <person name="Lee N."/>
            <person name="Cho B.-K."/>
        </authorList>
    </citation>
    <scope>NUCLEOTIDE SEQUENCE [LARGE SCALE GENOMIC DNA]</scope>
    <source>
        <strain evidence="1 2">ATCC 13740</strain>
    </source>
</reference>
<gene>
    <name evidence="1" type="ORF">CP976_24145</name>
</gene>
<protein>
    <submittedName>
        <fullName evidence="1">Uncharacterized protein</fullName>
    </submittedName>
</protein>
<dbReference type="AlphaFoldDB" id="A0A5J6I6L6"/>